<dbReference type="EMBL" id="BRXZ01001089">
    <property type="protein sequence ID" value="GMH61954.1"/>
    <property type="molecule type" value="Genomic_DNA"/>
</dbReference>
<evidence type="ECO:0000256" key="2">
    <source>
        <dbReference type="SAM" id="Phobius"/>
    </source>
</evidence>
<sequence length="66" mass="6634">MFASRAVRRLSTTSGSSQSQDLIKGFAGFAVIGLIVGVATGVTSPAAPVPCSPDAPTQGAQVERTN</sequence>
<dbReference type="AlphaFoldDB" id="A0A9W7DZ59"/>
<feature type="region of interest" description="Disordered" evidence="1">
    <location>
        <begin position="47"/>
        <end position="66"/>
    </location>
</feature>
<comment type="caution">
    <text evidence="3">The sequence shown here is derived from an EMBL/GenBank/DDBJ whole genome shotgun (WGS) entry which is preliminary data.</text>
</comment>
<feature type="transmembrane region" description="Helical" evidence="2">
    <location>
        <begin position="21"/>
        <end position="42"/>
    </location>
</feature>
<protein>
    <submittedName>
        <fullName evidence="3">Uncharacterized protein</fullName>
    </submittedName>
</protein>
<organism evidence="3 4">
    <name type="scientific">Triparma retinervis</name>
    <dbReference type="NCBI Taxonomy" id="2557542"/>
    <lineage>
        <taxon>Eukaryota</taxon>
        <taxon>Sar</taxon>
        <taxon>Stramenopiles</taxon>
        <taxon>Ochrophyta</taxon>
        <taxon>Bolidophyceae</taxon>
        <taxon>Parmales</taxon>
        <taxon>Triparmaceae</taxon>
        <taxon>Triparma</taxon>
    </lineage>
</organism>
<evidence type="ECO:0000313" key="3">
    <source>
        <dbReference type="EMBL" id="GMH61954.1"/>
    </source>
</evidence>
<reference evidence="3" key="1">
    <citation type="submission" date="2022-07" db="EMBL/GenBank/DDBJ databases">
        <title>Genome analysis of Parmales, a sister group of diatoms, reveals the evolutionary specialization of diatoms from phago-mixotrophs to photoautotrophs.</title>
        <authorList>
            <person name="Ban H."/>
            <person name="Sato S."/>
            <person name="Yoshikawa S."/>
            <person name="Kazumasa Y."/>
            <person name="Nakamura Y."/>
            <person name="Ichinomiya M."/>
            <person name="Saitoh K."/>
            <person name="Sato N."/>
            <person name="Blanc-Mathieu R."/>
            <person name="Endo H."/>
            <person name="Kuwata A."/>
            <person name="Ogata H."/>
        </authorList>
    </citation>
    <scope>NUCLEOTIDE SEQUENCE</scope>
</reference>
<keyword evidence="2" id="KW-0472">Membrane</keyword>
<keyword evidence="2" id="KW-1133">Transmembrane helix</keyword>
<evidence type="ECO:0000313" key="4">
    <source>
        <dbReference type="Proteomes" id="UP001165082"/>
    </source>
</evidence>
<accession>A0A9W7DZ59</accession>
<gene>
    <name evidence="3" type="ORF">TrRE_jg13287</name>
</gene>
<dbReference type="Proteomes" id="UP001165082">
    <property type="component" value="Unassembled WGS sequence"/>
</dbReference>
<keyword evidence="2" id="KW-0812">Transmembrane</keyword>
<evidence type="ECO:0000256" key="1">
    <source>
        <dbReference type="SAM" id="MobiDB-lite"/>
    </source>
</evidence>
<proteinExistence type="predicted"/>
<name>A0A9W7DZ59_9STRA</name>
<keyword evidence="4" id="KW-1185">Reference proteome</keyword>